<accession>A0ABQ7G9K8</accession>
<reference evidence="2" key="1">
    <citation type="submission" date="2017-08" db="EMBL/GenBank/DDBJ databases">
        <authorList>
            <person name="Polle J.E."/>
            <person name="Barry K."/>
            <person name="Cushman J."/>
            <person name="Schmutz J."/>
            <person name="Tran D."/>
            <person name="Hathwaick L.T."/>
            <person name="Yim W.C."/>
            <person name="Jenkins J."/>
            <person name="Mckie-Krisberg Z.M."/>
            <person name="Prochnik S."/>
            <person name="Lindquist E."/>
            <person name="Dockter R.B."/>
            <person name="Adam C."/>
            <person name="Molina H."/>
            <person name="Bunkerborg J."/>
            <person name="Jin E."/>
            <person name="Buchheim M."/>
            <person name="Magnuson J."/>
        </authorList>
    </citation>
    <scope>NUCLEOTIDE SEQUENCE</scope>
    <source>
        <strain evidence="2">CCAP 19/18</strain>
    </source>
</reference>
<name>A0ABQ7G9K8_DUNSA</name>
<comment type="caution">
    <text evidence="2">The sequence shown here is derived from an EMBL/GenBank/DDBJ whole genome shotgun (WGS) entry which is preliminary data.</text>
</comment>
<proteinExistence type="predicted"/>
<organism evidence="2 3">
    <name type="scientific">Dunaliella salina</name>
    <name type="common">Green alga</name>
    <name type="synonym">Protococcus salinus</name>
    <dbReference type="NCBI Taxonomy" id="3046"/>
    <lineage>
        <taxon>Eukaryota</taxon>
        <taxon>Viridiplantae</taxon>
        <taxon>Chlorophyta</taxon>
        <taxon>core chlorophytes</taxon>
        <taxon>Chlorophyceae</taxon>
        <taxon>CS clade</taxon>
        <taxon>Chlamydomonadales</taxon>
        <taxon>Dunaliellaceae</taxon>
        <taxon>Dunaliella</taxon>
    </lineage>
</organism>
<dbReference type="EMBL" id="MU069960">
    <property type="protein sequence ID" value="KAF5831281.1"/>
    <property type="molecule type" value="Genomic_DNA"/>
</dbReference>
<dbReference type="Proteomes" id="UP000815325">
    <property type="component" value="Unassembled WGS sequence"/>
</dbReference>
<evidence type="ECO:0000313" key="3">
    <source>
        <dbReference type="Proteomes" id="UP000815325"/>
    </source>
</evidence>
<feature type="compositionally biased region" description="Polar residues" evidence="1">
    <location>
        <begin position="159"/>
        <end position="184"/>
    </location>
</feature>
<sequence>MDVASRMETTAITNTLEMSEHAYQQLRRERLAMLPEAAKGQSVGAGGCGTFPDMHGQGKSSCSMVRGSSAPPSLLASKQDERGAALTEQGCSMGSSMCVQKSKSLFSREQLQPQQQGQRRPCQEEEKQQHCLCEQTGAQEKGGQNKPQKPESLVGGSAPLSQGAVTSFYTAAPAEQSSRVQQPGSVDLGPAHPGNWLERKLDVKGKGIMKAYTYIGQK</sequence>
<evidence type="ECO:0000256" key="1">
    <source>
        <dbReference type="SAM" id="MobiDB-lite"/>
    </source>
</evidence>
<keyword evidence="3" id="KW-1185">Reference proteome</keyword>
<protein>
    <submittedName>
        <fullName evidence="2">Uncharacterized protein</fullName>
    </submittedName>
</protein>
<feature type="region of interest" description="Disordered" evidence="1">
    <location>
        <begin position="138"/>
        <end position="197"/>
    </location>
</feature>
<gene>
    <name evidence="2" type="ORF">DUNSADRAFT_13336</name>
</gene>
<evidence type="ECO:0000313" key="2">
    <source>
        <dbReference type="EMBL" id="KAF5831281.1"/>
    </source>
</evidence>
<feature type="region of interest" description="Disordered" evidence="1">
    <location>
        <begin position="59"/>
        <end position="82"/>
    </location>
</feature>